<comment type="caution">
    <text evidence="2">The sequence shown here is derived from an EMBL/GenBank/DDBJ whole genome shotgun (WGS) entry which is preliminary data.</text>
</comment>
<keyword evidence="3" id="KW-1185">Reference proteome</keyword>
<dbReference type="EMBL" id="JAJVDC020000394">
    <property type="protein sequence ID" value="KAL1614393.1"/>
    <property type="molecule type" value="Genomic_DNA"/>
</dbReference>
<gene>
    <name evidence="2" type="ORF">SLS56_012120</name>
</gene>
<feature type="compositionally biased region" description="Polar residues" evidence="1">
    <location>
        <begin position="1"/>
        <end position="11"/>
    </location>
</feature>
<feature type="region of interest" description="Disordered" evidence="1">
    <location>
        <begin position="1"/>
        <end position="58"/>
    </location>
</feature>
<sequence>MPTLSASAHNHGSNHRGAQLERFIRTPYKLPGSSPAISSAHGDTCPARQNAPFSPARRIPEISSVRSFDEAGARETQRAHEVARLAHAGLVGHVGLPDVEDQVLEGGAVQAECGAQRVEAQVGVAAVPAQRGGGEGGAGSAQAQYVGAPDVGAEE</sequence>
<reference evidence="2 3" key="1">
    <citation type="submission" date="2024-02" db="EMBL/GenBank/DDBJ databases">
        <title>De novo assembly and annotation of 12 fungi associated with fruit tree decline syndrome in Ontario, Canada.</title>
        <authorList>
            <person name="Sulman M."/>
            <person name="Ellouze W."/>
            <person name="Ilyukhin E."/>
        </authorList>
    </citation>
    <scope>NUCLEOTIDE SEQUENCE [LARGE SCALE GENOMIC DNA]</scope>
    <source>
        <strain evidence="2 3">M1-105</strain>
    </source>
</reference>
<evidence type="ECO:0000256" key="1">
    <source>
        <dbReference type="SAM" id="MobiDB-lite"/>
    </source>
</evidence>
<protein>
    <submittedName>
        <fullName evidence="2">Uncharacterized protein</fullName>
    </submittedName>
</protein>
<accession>A0ABR3SAC1</accession>
<organism evidence="2 3">
    <name type="scientific">Neofusicoccum ribis</name>
    <dbReference type="NCBI Taxonomy" id="45134"/>
    <lineage>
        <taxon>Eukaryota</taxon>
        <taxon>Fungi</taxon>
        <taxon>Dikarya</taxon>
        <taxon>Ascomycota</taxon>
        <taxon>Pezizomycotina</taxon>
        <taxon>Dothideomycetes</taxon>
        <taxon>Dothideomycetes incertae sedis</taxon>
        <taxon>Botryosphaeriales</taxon>
        <taxon>Botryosphaeriaceae</taxon>
        <taxon>Neofusicoccum</taxon>
    </lineage>
</organism>
<name>A0ABR3SAC1_9PEZI</name>
<evidence type="ECO:0000313" key="2">
    <source>
        <dbReference type="EMBL" id="KAL1614393.1"/>
    </source>
</evidence>
<feature type="region of interest" description="Disordered" evidence="1">
    <location>
        <begin position="130"/>
        <end position="155"/>
    </location>
</feature>
<proteinExistence type="predicted"/>
<evidence type="ECO:0000313" key="3">
    <source>
        <dbReference type="Proteomes" id="UP001521116"/>
    </source>
</evidence>
<dbReference type="Proteomes" id="UP001521116">
    <property type="component" value="Unassembled WGS sequence"/>
</dbReference>